<evidence type="ECO:0000256" key="1">
    <source>
        <dbReference type="SAM" id="SignalP"/>
    </source>
</evidence>
<reference evidence="2 3" key="1">
    <citation type="submission" date="2020-02" db="EMBL/GenBank/DDBJ databases">
        <authorList>
            <person name="Ma Q."/>
            <person name="Huang Y."/>
            <person name="Song X."/>
            <person name="Pei D."/>
        </authorList>
    </citation>
    <scope>NUCLEOTIDE SEQUENCE [LARGE SCALE GENOMIC DNA]</scope>
    <source>
        <strain evidence="2">Sxm20200214</strain>
        <tissue evidence="2">Leaf</tissue>
    </source>
</reference>
<organism evidence="2 3">
    <name type="scientific">Brassica carinata</name>
    <name type="common">Ethiopian mustard</name>
    <name type="synonym">Abyssinian cabbage</name>
    <dbReference type="NCBI Taxonomy" id="52824"/>
    <lineage>
        <taxon>Eukaryota</taxon>
        <taxon>Viridiplantae</taxon>
        <taxon>Streptophyta</taxon>
        <taxon>Embryophyta</taxon>
        <taxon>Tracheophyta</taxon>
        <taxon>Spermatophyta</taxon>
        <taxon>Magnoliopsida</taxon>
        <taxon>eudicotyledons</taxon>
        <taxon>Gunneridae</taxon>
        <taxon>Pentapetalae</taxon>
        <taxon>rosids</taxon>
        <taxon>malvids</taxon>
        <taxon>Brassicales</taxon>
        <taxon>Brassicaceae</taxon>
        <taxon>Brassiceae</taxon>
        <taxon>Brassica</taxon>
    </lineage>
</organism>
<proteinExistence type="predicted"/>
<keyword evidence="1" id="KW-0732">Signal</keyword>
<dbReference type="PANTHER" id="PTHR47555">
    <property type="entry name" value="N-ACETYLGLUCOSAMINYL TRANSFERASE COMPONENT FAMILY PROTEIN / GPI1 FAMILY PROTEIN"/>
    <property type="match status" value="1"/>
</dbReference>
<dbReference type="EMBL" id="JAAMPC010000005">
    <property type="protein sequence ID" value="KAG2312780.1"/>
    <property type="molecule type" value="Genomic_DNA"/>
</dbReference>
<feature type="chain" id="PRO_5036476671" evidence="1">
    <location>
        <begin position="24"/>
        <end position="90"/>
    </location>
</feature>
<evidence type="ECO:0000313" key="2">
    <source>
        <dbReference type="EMBL" id="KAG2312780.1"/>
    </source>
</evidence>
<name>A0A8X7VKY3_BRACI</name>
<dbReference type="PANTHER" id="PTHR47555:SF2">
    <property type="entry name" value="N-ACETYLGLUCOSAMINYL TRANSFERASE COMPONENT FAMILY PROTEIN _ GPI1 FAMILY PROTEIN"/>
    <property type="match status" value="1"/>
</dbReference>
<accession>A0A8X7VKY3</accession>
<sequence length="90" mass="9962">MKRQCRIWLPKLLLALTDDSTHSLLFGWFVSHSSSCLDVVVAFTTDESSVSSNGGSNLQDVLHETNEKVRESVMSSIDGSFSWESDKLAP</sequence>
<dbReference type="AlphaFoldDB" id="A0A8X7VKY3"/>
<feature type="signal peptide" evidence="1">
    <location>
        <begin position="1"/>
        <end position="23"/>
    </location>
</feature>
<comment type="caution">
    <text evidence="2">The sequence shown here is derived from an EMBL/GenBank/DDBJ whole genome shotgun (WGS) entry which is preliminary data.</text>
</comment>
<keyword evidence="3" id="KW-1185">Reference proteome</keyword>
<dbReference type="Proteomes" id="UP000886595">
    <property type="component" value="Unassembled WGS sequence"/>
</dbReference>
<gene>
    <name evidence="2" type="ORF">Bca52824_024337</name>
</gene>
<protein>
    <submittedName>
        <fullName evidence="2">Uncharacterized protein</fullName>
    </submittedName>
</protein>
<evidence type="ECO:0000313" key="3">
    <source>
        <dbReference type="Proteomes" id="UP000886595"/>
    </source>
</evidence>